<dbReference type="OrthoDB" id="7456916at2"/>
<dbReference type="CDD" id="cd08880">
    <property type="entry name" value="RHO_alpha_C_ahdA1c-like"/>
    <property type="match status" value="1"/>
</dbReference>
<dbReference type="EMBL" id="FQZF01000002">
    <property type="protein sequence ID" value="SHI33215.1"/>
    <property type="molecule type" value="Genomic_DNA"/>
</dbReference>
<dbReference type="STRING" id="198092.SAMN02745194_00046"/>
<dbReference type="InterPro" id="IPR036922">
    <property type="entry name" value="Rieske_2Fe-2S_sf"/>
</dbReference>
<dbReference type="Pfam" id="PF00355">
    <property type="entry name" value="Rieske"/>
    <property type="match status" value="1"/>
</dbReference>
<evidence type="ECO:0000256" key="7">
    <source>
        <dbReference type="ARBA" id="ARBA00023014"/>
    </source>
</evidence>
<evidence type="ECO:0000256" key="8">
    <source>
        <dbReference type="ARBA" id="ARBA00023027"/>
    </source>
</evidence>
<dbReference type="PRINTS" id="PR00090">
    <property type="entry name" value="RNGDIOXGNASE"/>
</dbReference>
<evidence type="ECO:0000256" key="3">
    <source>
        <dbReference type="ARBA" id="ARBA00022723"/>
    </source>
</evidence>
<dbReference type="InterPro" id="IPR015879">
    <property type="entry name" value="Ring_hydroxy_dOase_asu_C_dom"/>
</dbReference>
<keyword evidence="7" id="KW-0411">Iron-sulfur</keyword>
<dbReference type="Gene3D" id="3.90.380.10">
    <property type="entry name" value="Naphthalene 1,2-dioxygenase Alpha Subunit, Chain A, domain 1"/>
    <property type="match status" value="1"/>
</dbReference>
<evidence type="ECO:0000313" key="10">
    <source>
        <dbReference type="EMBL" id="SHI33215.1"/>
    </source>
</evidence>
<dbReference type="Proteomes" id="UP000184387">
    <property type="component" value="Unassembled WGS sequence"/>
</dbReference>
<evidence type="ECO:0000313" key="11">
    <source>
        <dbReference type="Proteomes" id="UP000184387"/>
    </source>
</evidence>
<keyword evidence="11" id="KW-1185">Reference proteome</keyword>
<reference evidence="10 11" key="1">
    <citation type="submission" date="2016-11" db="EMBL/GenBank/DDBJ databases">
        <authorList>
            <person name="Jaros S."/>
            <person name="Januszkiewicz K."/>
            <person name="Wedrychowicz H."/>
        </authorList>
    </citation>
    <scope>NUCLEOTIDE SEQUENCE [LARGE SCALE GENOMIC DNA]</scope>
    <source>
        <strain evidence="10 11">DSM 14916</strain>
    </source>
</reference>
<dbReference type="SUPFAM" id="SSF50022">
    <property type="entry name" value="ISP domain"/>
    <property type="match status" value="1"/>
</dbReference>
<dbReference type="PROSITE" id="PS51296">
    <property type="entry name" value="RIESKE"/>
    <property type="match status" value="1"/>
</dbReference>
<dbReference type="PROSITE" id="PS00570">
    <property type="entry name" value="RING_HYDROXYL_ALPHA"/>
    <property type="match status" value="1"/>
</dbReference>
<keyword evidence="3" id="KW-0479">Metal-binding</keyword>
<evidence type="ECO:0000256" key="1">
    <source>
        <dbReference type="ARBA" id="ARBA00008751"/>
    </source>
</evidence>
<organism evidence="10 11">
    <name type="scientific">Muricoccus roseus</name>
    <dbReference type="NCBI Taxonomy" id="198092"/>
    <lineage>
        <taxon>Bacteria</taxon>
        <taxon>Pseudomonadati</taxon>
        <taxon>Pseudomonadota</taxon>
        <taxon>Alphaproteobacteria</taxon>
        <taxon>Acetobacterales</taxon>
        <taxon>Roseomonadaceae</taxon>
        <taxon>Muricoccus</taxon>
    </lineage>
</organism>
<dbReference type="GO" id="GO:0005506">
    <property type="term" value="F:iron ion binding"/>
    <property type="evidence" value="ECO:0007669"/>
    <property type="project" value="InterPro"/>
</dbReference>
<keyword evidence="5" id="KW-0560">Oxidoreductase</keyword>
<dbReference type="Gene3D" id="2.102.10.10">
    <property type="entry name" value="Rieske [2Fe-2S] iron-sulphur domain"/>
    <property type="match status" value="1"/>
</dbReference>
<evidence type="ECO:0000259" key="9">
    <source>
        <dbReference type="PROSITE" id="PS51296"/>
    </source>
</evidence>
<name>A0A1M6A9R7_9PROT</name>
<dbReference type="GO" id="GO:0051537">
    <property type="term" value="F:2 iron, 2 sulfur cluster binding"/>
    <property type="evidence" value="ECO:0007669"/>
    <property type="project" value="UniProtKB-KW"/>
</dbReference>
<dbReference type="InterPro" id="IPR017941">
    <property type="entry name" value="Rieske_2Fe-2S"/>
</dbReference>
<dbReference type="GO" id="GO:0051213">
    <property type="term" value="F:dioxygenase activity"/>
    <property type="evidence" value="ECO:0007669"/>
    <property type="project" value="UniProtKB-KW"/>
</dbReference>
<keyword evidence="4 10" id="KW-0223">Dioxygenase</keyword>
<dbReference type="RefSeq" id="WP_073130017.1">
    <property type="nucleotide sequence ID" value="NZ_FQZF01000002.1"/>
</dbReference>
<dbReference type="NCBIfam" id="NF041684">
    <property type="entry name" value="ant_diox_AndAc"/>
    <property type="match status" value="1"/>
</dbReference>
<gene>
    <name evidence="10" type="ORF">SAMN02745194_00046</name>
</gene>
<proteinExistence type="inferred from homology"/>
<dbReference type="PANTHER" id="PTHR43756:SF1">
    <property type="entry name" value="3-PHENYLPROPIONATE_CINNAMIC ACID DIOXYGENASE SUBUNIT ALPHA"/>
    <property type="match status" value="1"/>
</dbReference>
<keyword evidence="6" id="KW-0408">Iron</keyword>
<evidence type="ECO:0000256" key="2">
    <source>
        <dbReference type="ARBA" id="ARBA00022714"/>
    </source>
</evidence>
<evidence type="ECO:0000256" key="4">
    <source>
        <dbReference type="ARBA" id="ARBA00022964"/>
    </source>
</evidence>
<dbReference type="InterPro" id="IPR015881">
    <property type="entry name" value="ARHD_Rieske_2Fe_2S"/>
</dbReference>
<dbReference type="InterPro" id="IPR017638">
    <property type="entry name" value="Anthranilate_1-2-diOase_lsu"/>
</dbReference>
<evidence type="ECO:0000256" key="6">
    <source>
        <dbReference type="ARBA" id="ARBA00023004"/>
    </source>
</evidence>
<dbReference type="Pfam" id="PF00848">
    <property type="entry name" value="Ring_hydroxyl_A"/>
    <property type="match status" value="1"/>
</dbReference>
<dbReference type="InterPro" id="IPR043264">
    <property type="entry name" value="AhdA1c-like_alpha_C"/>
</dbReference>
<dbReference type="AlphaFoldDB" id="A0A1M6A9R7"/>
<dbReference type="PANTHER" id="PTHR43756">
    <property type="entry name" value="CHOLINE MONOOXYGENASE, CHLOROPLASTIC"/>
    <property type="match status" value="1"/>
</dbReference>
<protein>
    <submittedName>
        <fullName evidence="10">Anthranilate 1,2-dioxygenase large subunit</fullName>
    </submittedName>
</protein>
<feature type="domain" description="Rieske" evidence="9">
    <location>
        <begin position="48"/>
        <end position="163"/>
    </location>
</feature>
<sequence>MDQLPPGGPPLGAPAFPRADGSRVPYRMFSDPEIYALEQERIYRGPTWNFLGLEAEIPKPGDYKSTFIGDTPVVMTRAEDGELAAWVNRCAHRGAVVCRLPRGNALSHSCVYHQWSFGTKGNLQGVPFRRGQKDATGMPKDFDPKQHNLRQLRVESYRGLVFATFSDTVEPLADYIGPEMRPYLDRVFHKPVTYLGCTRQYSDSNWKLYYENVKDPYHASLLHLFHTTFNIFRVGMKARCVPDAKRGMHSVIFVMKNEEDTSSGDYKAQQIRSYDEGFRLEDDSILALEPEYEEIATNQIQPIFPQLVVQQIHNTLVCRQLLPKGPDHFELVFHFFGYEDDTPEMRKLRIKQANLVGPAGYISMEDTEATELVQRGTVRDGDKASVIDMSRDAPERRDTLISEQLIRHFWMGYRDIMGLGVEQAAE</sequence>
<dbReference type="SUPFAM" id="SSF55961">
    <property type="entry name" value="Bet v1-like"/>
    <property type="match status" value="1"/>
</dbReference>
<keyword evidence="8" id="KW-0520">NAD</keyword>
<evidence type="ECO:0000256" key="5">
    <source>
        <dbReference type="ARBA" id="ARBA00023002"/>
    </source>
</evidence>
<dbReference type="InterPro" id="IPR001663">
    <property type="entry name" value="Rng_hydr_dOase-A"/>
</dbReference>
<accession>A0A1M6A9R7</accession>
<keyword evidence="2" id="KW-0001">2Fe-2S</keyword>
<comment type="similarity">
    <text evidence="1">Belongs to the bacterial ring-hydroxylating dioxygenase alpha subunit family.</text>
</comment>